<reference evidence="1 2" key="1">
    <citation type="submission" date="2019-02" db="EMBL/GenBank/DDBJ databases">
        <title>Planctomycetal bacteria perform biofilm scaping via a novel small molecule.</title>
        <authorList>
            <person name="Jeske O."/>
            <person name="Boedeker C."/>
            <person name="Wiegand S."/>
            <person name="Breitling P."/>
            <person name="Kallscheuer N."/>
            <person name="Jogler M."/>
            <person name="Rohde M."/>
            <person name="Petersen J."/>
            <person name="Medema M.H."/>
            <person name="Surup F."/>
            <person name="Jogler C."/>
        </authorList>
    </citation>
    <scope>NUCLEOTIDE SEQUENCE [LARGE SCALE GENOMIC DNA]</scope>
    <source>
        <strain evidence="1 2">Mal15</strain>
    </source>
</reference>
<sequence>MKNDAQYKSQPVNVIRVSVAPSKCEPSAMQSTKASSWATTSMLSALFRIVIELGMVISRGTINDWWSDQGDRAKSTVGPWSTARHPMAGRGGVAVKNWAFAFGGSGSAAPGLGGR</sequence>
<gene>
    <name evidence="1" type="ORF">Mal15_20220</name>
</gene>
<evidence type="ECO:0000313" key="1">
    <source>
        <dbReference type="EMBL" id="QEF97976.1"/>
    </source>
</evidence>
<name>A0A5B9MCM3_9BACT</name>
<protein>
    <submittedName>
        <fullName evidence="1">Uncharacterized protein</fullName>
    </submittedName>
</protein>
<accession>A0A5B9MCM3</accession>
<dbReference type="Proteomes" id="UP000321353">
    <property type="component" value="Chromosome"/>
</dbReference>
<organism evidence="1 2">
    <name type="scientific">Stieleria maiorica</name>
    <dbReference type="NCBI Taxonomy" id="2795974"/>
    <lineage>
        <taxon>Bacteria</taxon>
        <taxon>Pseudomonadati</taxon>
        <taxon>Planctomycetota</taxon>
        <taxon>Planctomycetia</taxon>
        <taxon>Pirellulales</taxon>
        <taxon>Pirellulaceae</taxon>
        <taxon>Stieleria</taxon>
    </lineage>
</organism>
<evidence type="ECO:0000313" key="2">
    <source>
        <dbReference type="Proteomes" id="UP000321353"/>
    </source>
</evidence>
<dbReference type="EMBL" id="CP036264">
    <property type="protein sequence ID" value="QEF97976.1"/>
    <property type="molecule type" value="Genomic_DNA"/>
</dbReference>
<dbReference type="AlphaFoldDB" id="A0A5B9MCM3"/>
<proteinExistence type="predicted"/>
<dbReference type="KEGG" id="smam:Mal15_20220"/>
<keyword evidence="2" id="KW-1185">Reference proteome</keyword>